<feature type="compositionally biased region" description="Basic and acidic residues" evidence="17">
    <location>
        <begin position="265"/>
        <end position="286"/>
    </location>
</feature>
<keyword evidence="10" id="KW-0143">Chaperone</keyword>
<protein>
    <recommendedName>
        <fullName evidence="3">Membrane protein insertase YidC</fullName>
    </recommendedName>
    <alternativeName>
        <fullName evidence="15">Foldase YidC</fullName>
    </alternativeName>
    <alternativeName>
        <fullName evidence="14">Membrane integrase YidC</fullName>
    </alternativeName>
    <alternativeName>
        <fullName evidence="13">Membrane protein YidC</fullName>
    </alternativeName>
</protein>
<evidence type="ECO:0000256" key="11">
    <source>
        <dbReference type="ARBA" id="ARBA00025034"/>
    </source>
</evidence>
<keyword evidence="9 18" id="KW-0472">Membrane</keyword>
<feature type="domain" description="Membrane insertase YidC/Oxa/ALB C-terminal" evidence="19">
    <location>
        <begin position="44"/>
        <end position="254"/>
    </location>
</feature>
<sequence length="336" mass="37252">MGILGDIGGLIMTPLYYAISFIMVAWHTFFTEVLQMPFDGGGTWILSIIGLTVTVRAALIPLFVKQIKSSRNMQLIQPKVKELQKKYGHDRERLAQETMKLYKESGTNPFASCLPILIQMPIFLALFRLLDHHAEEGGIAFLTEDLADSFINAELWGIPIKATFLNSGGDIAVQVLALILVAAMTATTFTTQRQLMSKNMPPDALTGPYAQQQKLLLYVLPVVFAVGGIAFPIAVLFYWTTSNLWTMCQQFYVIRNNPAPGTAAEKAKLERDREKAARKAAKRGEVPADEVAPVVDEAPAPRPQQRQQPKKQSREQRKKSGGQRPAADPSPEGEQQ</sequence>
<evidence type="ECO:0000256" key="12">
    <source>
        <dbReference type="ARBA" id="ARBA00026028"/>
    </source>
</evidence>
<comment type="subcellular location">
    <subcellularLocation>
        <location evidence="1">Cell membrane</location>
        <topology evidence="1">Multi-pass membrane protein</topology>
    </subcellularLocation>
    <subcellularLocation>
        <location evidence="16">Membrane</location>
        <topology evidence="16">Multi-pass membrane protein</topology>
    </subcellularLocation>
</comment>
<evidence type="ECO:0000313" key="20">
    <source>
        <dbReference type="EMBL" id="MFC5492336.1"/>
    </source>
</evidence>
<evidence type="ECO:0000256" key="17">
    <source>
        <dbReference type="SAM" id="MobiDB-lite"/>
    </source>
</evidence>
<keyword evidence="5" id="KW-1003">Cell membrane</keyword>
<dbReference type="Proteomes" id="UP001595956">
    <property type="component" value="Unassembled WGS sequence"/>
</dbReference>
<dbReference type="InterPro" id="IPR001708">
    <property type="entry name" value="YidC/ALB3/OXA1/COX18"/>
</dbReference>
<feature type="compositionally biased region" description="Basic residues" evidence="17">
    <location>
        <begin position="308"/>
        <end position="321"/>
    </location>
</feature>
<evidence type="ECO:0000256" key="16">
    <source>
        <dbReference type="RuleBase" id="RU003945"/>
    </source>
</evidence>
<dbReference type="Pfam" id="PF02096">
    <property type="entry name" value="60KD_IMP"/>
    <property type="match status" value="1"/>
</dbReference>
<evidence type="ECO:0000256" key="15">
    <source>
        <dbReference type="ARBA" id="ARBA00033342"/>
    </source>
</evidence>
<evidence type="ECO:0000256" key="10">
    <source>
        <dbReference type="ARBA" id="ARBA00023186"/>
    </source>
</evidence>
<evidence type="ECO:0000256" key="2">
    <source>
        <dbReference type="ARBA" id="ARBA00010527"/>
    </source>
</evidence>
<comment type="similarity">
    <text evidence="2">Belongs to the OXA1/ALB3/YidC family. Type 1 subfamily.</text>
</comment>
<proteinExistence type="inferred from homology"/>
<comment type="caution">
    <text evidence="20">The sequence shown here is derived from an EMBL/GenBank/DDBJ whole genome shotgun (WGS) entry which is preliminary data.</text>
</comment>
<dbReference type="InterPro" id="IPR047196">
    <property type="entry name" value="YidC_ALB_C"/>
</dbReference>
<dbReference type="PANTHER" id="PTHR12428:SF65">
    <property type="entry name" value="CYTOCHROME C OXIDASE ASSEMBLY PROTEIN COX18, MITOCHONDRIAL"/>
    <property type="match status" value="1"/>
</dbReference>
<feature type="transmembrane region" description="Helical" evidence="18">
    <location>
        <begin position="41"/>
        <end position="64"/>
    </location>
</feature>
<evidence type="ECO:0000256" key="8">
    <source>
        <dbReference type="ARBA" id="ARBA00022989"/>
    </source>
</evidence>
<dbReference type="PANTHER" id="PTHR12428">
    <property type="entry name" value="OXA1"/>
    <property type="match status" value="1"/>
</dbReference>
<evidence type="ECO:0000313" key="21">
    <source>
        <dbReference type="Proteomes" id="UP001595956"/>
    </source>
</evidence>
<reference evidence="21" key="1">
    <citation type="journal article" date="2019" name="Int. J. Syst. Evol. Microbiol.">
        <title>The Global Catalogue of Microorganisms (GCM) 10K type strain sequencing project: providing services to taxonomists for standard genome sequencing and annotation.</title>
        <authorList>
            <consortium name="The Broad Institute Genomics Platform"/>
            <consortium name="The Broad Institute Genome Sequencing Center for Infectious Disease"/>
            <person name="Wu L."/>
            <person name="Ma J."/>
        </authorList>
    </citation>
    <scope>NUCLEOTIDE SEQUENCE [LARGE SCALE GENOMIC DNA]</scope>
    <source>
        <strain evidence="21">KACC 13778</strain>
    </source>
</reference>
<keyword evidence="21" id="KW-1185">Reference proteome</keyword>
<dbReference type="CDD" id="cd20070">
    <property type="entry name" value="5TM_YidC_Alb3"/>
    <property type="match status" value="1"/>
</dbReference>
<comment type="function">
    <text evidence="11">Required for the insertion and/or proper folding and/or complex formation of integral membrane proteins into the membrane. Involved in integration of membrane proteins that insert both dependently and independently of the Sec translocase complex, as well as at least some lipoproteins. Aids folding of multispanning membrane proteins.</text>
</comment>
<feature type="transmembrane region" description="Helical" evidence="18">
    <location>
        <begin position="109"/>
        <end position="130"/>
    </location>
</feature>
<dbReference type="InterPro" id="IPR028055">
    <property type="entry name" value="YidC/Oxa/ALB_C"/>
</dbReference>
<gene>
    <name evidence="20" type="primary">yidC</name>
    <name evidence="20" type="ORF">ACFPKY_04450</name>
</gene>
<feature type="transmembrane region" description="Helical" evidence="18">
    <location>
        <begin position="215"/>
        <end position="239"/>
    </location>
</feature>
<evidence type="ECO:0000256" key="7">
    <source>
        <dbReference type="ARBA" id="ARBA00022927"/>
    </source>
</evidence>
<evidence type="ECO:0000256" key="14">
    <source>
        <dbReference type="ARBA" id="ARBA00033245"/>
    </source>
</evidence>
<name>A0ABW0MWT7_9ACTN</name>
<dbReference type="RefSeq" id="WP_345176528.1">
    <property type="nucleotide sequence ID" value="NZ_BAABFQ010000006.1"/>
</dbReference>
<evidence type="ECO:0000256" key="1">
    <source>
        <dbReference type="ARBA" id="ARBA00004651"/>
    </source>
</evidence>
<keyword evidence="7" id="KW-0653">Protein transport</keyword>
<dbReference type="EMBL" id="JBHSMD010000001">
    <property type="protein sequence ID" value="MFC5492336.1"/>
    <property type="molecule type" value="Genomic_DNA"/>
</dbReference>
<evidence type="ECO:0000256" key="9">
    <source>
        <dbReference type="ARBA" id="ARBA00023136"/>
    </source>
</evidence>
<feature type="region of interest" description="Disordered" evidence="17">
    <location>
        <begin position="262"/>
        <end position="336"/>
    </location>
</feature>
<keyword evidence="4" id="KW-0813">Transport</keyword>
<organism evidence="20 21">
    <name type="scientific">Nocardioides caricicola</name>
    <dbReference type="NCBI Taxonomy" id="634770"/>
    <lineage>
        <taxon>Bacteria</taxon>
        <taxon>Bacillati</taxon>
        <taxon>Actinomycetota</taxon>
        <taxon>Actinomycetes</taxon>
        <taxon>Propionibacteriales</taxon>
        <taxon>Nocardioidaceae</taxon>
        <taxon>Nocardioides</taxon>
    </lineage>
</organism>
<evidence type="ECO:0000256" key="6">
    <source>
        <dbReference type="ARBA" id="ARBA00022692"/>
    </source>
</evidence>
<evidence type="ECO:0000256" key="5">
    <source>
        <dbReference type="ARBA" id="ARBA00022475"/>
    </source>
</evidence>
<accession>A0ABW0MWT7</accession>
<evidence type="ECO:0000256" key="4">
    <source>
        <dbReference type="ARBA" id="ARBA00022448"/>
    </source>
</evidence>
<feature type="transmembrane region" description="Helical" evidence="18">
    <location>
        <begin position="171"/>
        <end position="190"/>
    </location>
</feature>
<dbReference type="NCBIfam" id="NF002350">
    <property type="entry name" value="PRK01315.1"/>
    <property type="match status" value="1"/>
</dbReference>
<feature type="transmembrane region" description="Helical" evidence="18">
    <location>
        <begin position="7"/>
        <end position="29"/>
    </location>
</feature>
<evidence type="ECO:0000259" key="19">
    <source>
        <dbReference type="Pfam" id="PF02096"/>
    </source>
</evidence>
<evidence type="ECO:0000256" key="18">
    <source>
        <dbReference type="SAM" id="Phobius"/>
    </source>
</evidence>
<evidence type="ECO:0000256" key="3">
    <source>
        <dbReference type="ARBA" id="ARBA00015325"/>
    </source>
</evidence>
<comment type="subunit">
    <text evidence="12">Interacts with the Sec translocase complex via SecD. Specifically interacts with transmembrane segments of nascent integral membrane proteins during membrane integration.</text>
</comment>
<keyword evidence="6 16" id="KW-0812">Transmembrane</keyword>
<dbReference type="NCBIfam" id="TIGR03592">
    <property type="entry name" value="yidC_oxa1_cterm"/>
    <property type="match status" value="1"/>
</dbReference>
<keyword evidence="8 18" id="KW-1133">Transmembrane helix</keyword>
<evidence type="ECO:0000256" key="13">
    <source>
        <dbReference type="ARBA" id="ARBA00031538"/>
    </source>
</evidence>